<sequence length="90" mass="9590">MMMIVPGASGALIFWRANLVRLDGAGAPAALGRIERHFAPLSVENAGLAVALCSTWLKKTGHLEDTTCLEQLVLDELQMELQHVAGGHIG</sequence>
<proteinExistence type="predicted"/>
<dbReference type="AlphaFoldDB" id="A0AAN9ILS0"/>
<accession>A0AAN9ILS0</accession>
<dbReference type="EMBL" id="JAYWIO010000002">
    <property type="protein sequence ID" value="KAK7282086.1"/>
    <property type="molecule type" value="Genomic_DNA"/>
</dbReference>
<evidence type="ECO:0000313" key="2">
    <source>
        <dbReference type="Proteomes" id="UP001372338"/>
    </source>
</evidence>
<protein>
    <submittedName>
        <fullName evidence="1">Uncharacterized protein</fullName>
    </submittedName>
</protein>
<organism evidence="1 2">
    <name type="scientific">Crotalaria pallida</name>
    <name type="common">Smooth rattlebox</name>
    <name type="synonym">Crotalaria striata</name>
    <dbReference type="NCBI Taxonomy" id="3830"/>
    <lineage>
        <taxon>Eukaryota</taxon>
        <taxon>Viridiplantae</taxon>
        <taxon>Streptophyta</taxon>
        <taxon>Embryophyta</taxon>
        <taxon>Tracheophyta</taxon>
        <taxon>Spermatophyta</taxon>
        <taxon>Magnoliopsida</taxon>
        <taxon>eudicotyledons</taxon>
        <taxon>Gunneridae</taxon>
        <taxon>Pentapetalae</taxon>
        <taxon>rosids</taxon>
        <taxon>fabids</taxon>
        <taxon>Fabales</taxon>
        <taxon>Fabaceae</taxon>
        <taxon>Papilionoideae</taxon>
        <taxon>50 kb inversion clade</taxon>
        <taxon>genistoids sensu lato</taxon>
        <taxon>core genistoids</taxon>
        <taxon>Crotalarieae</taxon>
        <taxon>Crotalaria</taxon>
    </lineage>
</organism>
<reference evidence="1 2" key="1">
    <citation type="submission" date="2024-01" db="EMBL/GenBank/DDBJ databases">
        <title>The genomes of 5 underutilized Papilionoideae crops provide insights into root nodulation and disease resistanc.</title>
        <authorList>
            <person name="Yuan L."/>
        </authorList>
    </citation>
    <scope>NUCLEOTIDE SEQUENCE [LARGE SCALE GENOMIC DNA]</scope>
    <source>
        <strain evidence="1">ZHUSHIDOU_FW_LH</strain>
        <tissue evidence="1">Leaf</tissue>
    </source>
</reference>
<keyword evidence="2" id="KW-1185">Reference proteome</keyword>
<gene>
    <name evidence="1" type="ORF">RIF29_10618</name>
</gene>
<dbReference type="Proteomes" id="UP001372338">
    <property type="component" value="Unassembled WGS sequence"/>
</dbReference>
<name>A0AAN9ILS0_CROPI</name>
<evidence type="ECO:0000313" key="1">
    <source>
        <dbReference type="EMBL" id="KAK7282086.1"/>
    </source>
</evidence>
<comment type="caution">
    <text evidence="1">The sequence shown here is derived from an EMBL/GenBank/DDBJ whole genome shotgun (WGS) entry which is preliminary data.</text>
</comment>